<dbReference type="SUPFAM" id="SSF103473">
    <property type="entry name" value="MFS general substrate transporter"/>
    <property type="match status" value="1"/>
</dbReference>
<feature type="transmembrane region" description="Helical" evidence="6">
    <location>
        <begin position="45"/>
        <end position="66"/>
    </location>
</feature>
<feature type="transmembrane region" description="Helical" evidence="6">
    <location>
        <begin position="78"/>
        <end position="96"/>
    </location>
</feature>
<evidence type="ECO:0000256" key="5">
    <source>
        <dbReference type="ARBA" id="ARBA00023136"/>
    </source>
</evidence>
<keyword evidence="5 6" id="KW-0472">Membrane</keyword>
<dbReference type="RefSeq" id="WP_106440882.1">
    <property type="nucleotide sequence ID" value="NZ_NCLF01000013.1"/>
</dbReference>
<proteinExistence type="predicted"/>
<keyword evidence="2" id="KW-1003">Cell membrane</keyword>
<keyword evidence="4 6" id="KW-1133">Transmembrane helix</keyword>
<accession>A0A380Q2W6</accession>
<name>A0A380Q2W6_YERPU</name>
<dbReference type="InterPro" id="IPR036259">
    <property type="entry name" value="MFS_trans_sf"/>
</dbReference>
<dbReference type="PANTHER" id="PTHR23513">
    <property type="entry name" value="INTEGRAL MEMBRANE EFFLUX PROTEIN-RELATED"/>
    <property type="match status" value="1"/>
</dbReference>
<feature type="transmembrane region" description="Helical" evidence="6">
    <location>
        <begin position="313"/>
        <end position="333"/>
    </location>
</feature>
<dbReference type="EMBL" id="UHJC01000001">
    <property type="protein sequence ID" value="SUP80180.1"/>
    <property type="molecule type" value="Genomic_DNA"/>
</dbReference>
<reference evidence="7 8" key="1">
    <citation type="submission" date="2018-06" db="EMBL/GenBank/DDBJ databases">
        <authorList>
            <consortium name="Pathogen Informatics"/>
            <person name="Doyle S."/>
        </authorList>
    </citation>
    <scope>NUCLEOTIDE SEQUENCE [LARGE SCALE GENOMIC DNA]</scope>
    <source>
        <strain evidence="7 8">NCTC8580</strain>
    </source>
</reference>
<keyword evidence="3 6" id="KW-0812">Transmembrane</keyword>
<dbReference type="InterPro" id="IPR011701">
    <property type="entry name" value="MFS"/>
</dbReference>
<evidence type="ECO:0000256" key="6">
    <source>
        <dbReference type="SAM" id="Phobius"/>
    </source>
</evidence>
<dbReference type="GO" id="GO:0005886">
    <property type="term" value="C:plasma membrane"/>
    <property type="evidence" value="ECO:0007669"/>
    <property type="project" value="UniProtKB-SubCell"/>
</dbReference>
<feature type="transmembrane region" description="Helical" evidence="6">
    <location>
        <begin position="173"/>
        <end position="191"/>
    </location>
</feature>
<feature type="transmembrane region" description="Helical" evidence="6">
    <location>
        <begin position="353"/>
        <end position="374"/>
    </location>
</feature>
<dbReference type="Pfam" id="PF07690">
    <property type="entry name" value="MFS_1"/>
    <property type="match status" value="1"/>
</dbReference>
<feature type="transmembrane region" description="Helical" evidence="6">
    <location>
        <begin position="380"/>
        <end position="399"/>
    </location>
</feature>
<dbReference type="Gene3D" id="1.20.1250.20">
    <property type="entry name" value="MFS general substrate transporter like domains"/>
    <property type="match status" value="1"/>
</dbReference>
<feature type="transmembrane region" description="Helical" evidence="6">
    <location>
        <begin position="147"/>
        <end position="167"/>
    </location>
</feature>
<dbReference type="GO" id="GO:0022857">
    <property type="term" value="F:transmembrane transporter activity"/>
    <property type="evidence" value="ECO:0007669"/>
    <property type="project" value="InterPro"/>
</dbReference>
<dbReference type="CDD" id="cd06173">
    <property type="entry name" value="MFS_MefA_like"/>
    <property type="match status" value="1"/>
</dbReference>
<evidence type="ECO:0000256" key="4">
    <source>
        <dbReference type="ARBA" id="ARBA00022989"/>
    </source>
</evidence>
<evidence type="ECO:0000313" key="8">
    <source>
        <dbReference type="Proteomes" id="UP000255087"/>
    </source>
</evidence>
<evidence type="ECO:0000256" key="3">
    <source>
        <dbReference type="ARBA" id="ARBA00022692"/>
    </source>
</evidence>
<evidence type="ECO:0000313" key="7">
    <source>
        <dbReference type="EMBL" id="SUP80180.1"/>
    </source>
</evidence>
<feature type="transmembrane region" description="Helical" evidence="6">
    <location>
        <begin position="102"/>
        <end position="120"/>
    </location>
</feature>
<dbReference type="Proteomes" id="UP000255087">
    <property type="component" value="Unassembled WGS sequence"/>
</dbReference>
<protein>
    <submittedName>
        <fullName evidence="7">H+ Antiporter protein</fullName>
    </submittedName>
</protein>
<dbReference type="AlphaFoldDB" id="A0A380Q2W6"/>
<dbReference type="PANTHER" id="PTHR23513:SF6">
    <property type="entry name" value="MAJOR FACILITATOR SUPERFAMILY ASSOCIATED DOMAIN-CONTAINING PROTEIN"/>
    <property type="match status" value="1"/>
</dbReference>
<organism evidence="7 8">
    <name type="scientific">Yersinia pseudotuberculosis</name>
    <dbReference type="NCBI Taxonomy" id="633"/>
    <lineage>
        <taxon>Bacteria</taxon>
        <taxon>Pseudomonadati</taxon>
        <taxon>Pseudomonadota</taxon>
        <taxon>Gammaproteobacteria</taxon>
        <taxon>Enterobacterales</taxon>
        <taxon>Yersiniaceae</taxon>
        <taxon>Yersinia</taxon>
    </lineage>
</organism>
<feature type="transmembrane region" description="Helical" evidence="6">
    <location>
        <begin position="289"/>
        <end position="307"/>
    </location>
</feature>
<feature type="transmembrane region" description="Helical" evidence="6">
    <location>
        <begin position="255"/>
        <end position="277"/>
    </location>
</feature>
<gene>
    <name evidence="7" type="ORF">NCTC8580_00221</name>
</gene>
<evidence type="ECO:0000256" key="2">
    <source>
        <dbReference type="ARBA" id="ARBA00022475"/>
    </source>
</evidence>
<comment type="subcellular location">
    <subcellularLocation>
        <location evidence="1">Cell membrane</location>
        <topology evidence="1">Multi-pass membrane protein</topology>
    </subcellularLocation>
</comment>
<feature type="transmembrane region" description="Helical" evidence="6">
    <location>
        <begin position="226"/>
        <end position="249"/>
    </location>
</feature>
<sequence length="428" mass="46441">MKIDVFMRLGPGFFLLQTGTTLSLFSGHVFRLALAWWCLKETNSAVAFSSLIAFSVAAEVYLKPFLASFGDQFHRIKFIVFCQLAVLTMIILFCLANTAGHFHIIAVTTGLIVMSAVVSVREPTIMGLIPDLVGEGEISRAISSRSAINSVIMLSGPVLAASLISLFSVGVALYVAAVLQGLSCLAFIVLAKKPVPASSALSGESWFSKTKGGFTAIYRVKSEFHIALISSVINFTMFPFFSVTVPFWISTELQLPASYLGAFEFSFALGLLAGSLYLNTAIRELVGRFWNVVSGFVLLGGSVIGIVMAPNIYVSIVLAFFSGLAFIFINVNLSTLRSTATPGHYRTRMSAMAAFLSSLANPFGVVIAGWYIHWLGVTPFAVFSGIAVILVAPVLLWSWHLKKALSLEETEMKGYYEKTYPEAFSERG</sequence>
<evidence type="ECO:0000256" key="1">
    <source>
        <dbReference type="ARBA" id="ARBA00004651"/>
    </source>
</evidence>